<dbReference type="SUPFAM" id="SSF49785">
    <property type="entry name" value="Galactose-binding domain-like"/>
    <property type="match status" value="1"/>
</dbReference>
<evidence type="ECO:0000256" key="1">
    <source>
        <dbReference type="SAM" id="SignalP"/>
    </source>
</evidence>
<dbReference type="STRING" id="1411621.AUC43_04940"/>
<dbReference type="RefSeq" id="WP_068190597.1">
    <property type="nucleotide sequence ID" value="NZ_CP013909.1"/>
</dbReference>
<evidence type="ECO:0008006" key="4">
    <source>
        <dbReference type="Google" id="ProtNLM"/>
    </source>
</evidence>
<keyword evidence="1" id="KW-0732">Signal</keyword>
<protein>
    <recommendedName>
        <fullName evidence="4">CBM-cenC domain-containing protein</fullName>
    </recommendedName>
</protein>
<dbReference type="PROSITE" id="PS51257">
    <property type="entry name" value="PROKAR_LIPOPROTEIN"/>
    <property type="match status" value="1"/>
</dbReference>
<dbReference type="KEGG" id="hyg:AUC43_04940"/>
<feature type="signal peptide" evidence="1">
    <location>
        <begin position="1"/>
        <end position="17"/>
    </location>
</feature>
<organism evidence="2 3">
    <name type="scientific">Hymenobacter sedentarius</name>
    <dbReference type="NCBI Taxonomy" id="1411621"/>
    <lineage>
        <taxon>Bacteria</taxon>
        <taxon>Pseudomonadati</taxon>
        <taxon>Bacteroidota</taxon>
        <taxon>Cytophagia</taxon>
        <taxon>Cytophagales</taxon>
        <taxon>Hymenobacteraceae</taxon>
        <taxon>Hymenobacter</taxon>
    </lineage>
</organism>
<proteinExistence type="predicted"/>
<keyword evidence="3" id="KW-1185">Reference proteome</keyword>
<dbReference type="Gene3D" id="2.60.120.260">
    <property type="entry name" value="Galactose-binding domain-like"/>
    <property type="match status" value="1"/>
</dbReference>
<name>A0A0U3SEC0_9BACT</name>
<dbReference type="OrthoDB" id="882450at2"/>
<gene>
    <name evidence="2" type="ORF">AUC43_04940</name>
</gene>
<dbReference type="EMBL" id="CP013909">
    <property type="protein sequence ID" value="ALW84486.1"/>
    <property type="molecule type" value="Genomic_DNA"/>
</dbReference>
<dbReference type="Proteomes" id="UP000059542">
    <property type="component" value="Chromosome"/>
</dbReference>
<evidence type="ECO:0000313" key="3">
    <source>
        <dbReference type="Proteomes" id="UP000059542"/>
    </source>
</evidence>
<evidence type="ECO:0000313" key="2">
    <source>
        <dbReference type="EMBL" id="ALW84486.1"/>
    </source>
</evidence>
<reference evidence="2 3" key="1">
    <citation type="submission" date="2015-12" db="EMBL/GenBank/DDBJ databases">
        <authorList>
            <person name="Shamseldin A."/>
            <person name="Moawad H."/>
            <person name="Abd El-Rahim W.M."/>
            <person name="Sadowsky M.J."/>
        </authorList>
    </citation>
    <scope>NUCLEOTIDE SEQUENCE [LARGE SCALE GENOMIC DNA]</scope>
    <source>
        <strain evidence="2 3">DG5B</strain>
    </source>
</reference>
<dbReference type="InterPro" id="IPR008979">
    <property type="entry name" value="Galactose-bd-like_sf"/>
</dbReference>
<dbReference type="AlphaFoldDB" id="A0A0U3SEC0"/>
<feature type="chain" id="PRO_5006845024" description="CBM-cenC domain-containing protein" evidence="1">
    <location>
        <begin position="18"/>
        <end position="181"/>
    </location>
</feature>
<sequence>MKFTTLLALFATATAVAACGDDTKKNTSEGTLVTENDFESTAGWGVDPAALSREQAHSGTYSIFIDPSREFSLTYENALGQLSPQKFKKIRLSAWVYLQSPKGNGSLGIQITDPAQGNKAVSGEGIGLADVVKKYNTWVQVSKDMVLPDNITSANHLKVFLWRGMATQAIYVDDIRISILE</sequence>
<accession>A0A0U3SEC0</accession>